<evidence type="ECO:0000313" key="4">
    <source>
        <dbReference type="Proteomes" id="UP000014074"/>
    </source>
</evidence>
<dbReference type="FunFam" id="3.20.20.80:FF:000087">
    <property type="entry name" value="Oligo-1,6-glucosidase IMA1"/>
    <property type="match status" value="1"/>
</dbReference>
<dbReference type="SUPFAM" id="SSF51011">
    <property type="entry name" value="Glycosyl hydrolase domain"/>
    <property type="match status" value="1"/>
</dbReference>
<dbReference type="PANTHER" id="PTHR10357">
    <property type="entry name" value="ALPHA-AMYLASE FAMILY MEMBER"/>
    <property type="match status" value="1"/>
</dbReference>
<organism evidence="3 4">
    <name type="scientific">Phaeoacremonium minimum (strain UCR-PA7)</name>
    <name type="common">Esca disease fungus</name>
    <name type="synonym">Togninia minima</name>
    <dbReference type="NCBI Taxonomy" id="1286976"/>
    <lineage>
        <taxon>Eukaryota</taxon>
        <taxon>Fungi</taxon>
        <taxon>Dikarya</taxon>
        <taxon>Ascomycota</taxon>
        <taxon>Pezizomycotina</taxon>
        <taxon>Sordariomycetes</taxon>
        <taxon>Sordariomycetidae</taxon>
        <taxon>Togniniales</taxon>
        <taxon>Togniniaceae</taxon>
        <taxon>Phaeoacremonium</taxon>
    </lineage>
</organism>
<dbReference type="GO" id="GO:0005987">
    <property type="term" value="P:sucrose catabolic process"/>
    <property type="evidence" value="ECO:0007669"/>
    <property type="project" value="TreeGrafter"/>
</dbReference>
<protein>
    <submittedName>
        <fullName evidence="3">Putative maltase protein</fullName>
    </submittedName>
</protein>
<proteinExistence type="inferred from homology"/>
<dbReference type="GO" id="GO:0004556">
    <property type="term" value="F:alpha-amylase activity"/>
    <property type="evidence" value="ECO:0007669"/>
    <property type="project" value="TreeGrafter"/>
</dbReference>
<dbReference type="SUPFAM" id="SSF51445">
    <property type="entry name" value="(Trans)glycosidases"/>
    <property type="match status" value="1"/>
</dbReference>
<dbReference type="KEGG" id="tmn:UCRPA7_2626"/>
<dbReference type="RefSeq" id="XP_007913376.1">
    <property type="nucleotide sequence ID" value="XM_007915185.1"/>
</dbReference>
<feature type="domain" description="Glycosyl hydrolase family 13 catalytic" evidence="2">
    <location>
        <begin position="1"/>
        <end position="313"/>
    </location>
</feature>
<dbReference type="PANTHER" id="PTHR10357:SF179">
    <property type="entry name" value="NEUTRAL AND BASIC AMINO ACID TRANSPORT PROTEIN RBAT"/>
    <property type="match status" value="1"/>
</dbReference>
<dbReference type="HOGENOM" id="CLU_006462_5_0_1"/>
<dbReference type="EMBL" id="KB932955">
    <property type="protein sequence ID" value="EOO01873.1"/>
    <property type="molecule type" value="Genomic_DNA"/>
</dbReference>
<comment type="similarity">
    <text evidence="1">Belongs to the glycosyl hydrolase 13 family.</text>
</comment>
<name>R8BR80_PHAM7</name>
<keyword evidence="4" id="KW-1185">Reference proteome</keyword>
<dbReference type="InterPro" id="IPR006047">
    <property type="entry name" value="GH13_cat_dom"/>
</dbReference>
<evidence type="ECO:0000259" key="2">
    <source>
        <dbReference type="Pfam" id="PF00128"/>
    </source>
</evidence>
<dbReference type="Gene3D" id="2.60.40.1180">
    <property type="entry name" value="Golgi alpha-mannosidase II"/>
    <property type="match status" value="1"/>
</dbReference>
<reference evidence="4" key="1">
    <citation type="journal article" date="2013" name="Genome Announc.">
        <title>Draft genome sequence of the ascomycete Phaeoacremonium aleophilum strain UCR-PA7, a causal agent of the esca disease complex in grapevines.</title>
        <authorList>
            <person name="Blanco-Ulate B."/>
            <person name="Rolshausen P."/>
            <person name="Cantu D."/>
        </authorList>
    </citation>
    <scope>NUCLEOTIDE SEQUENCE [LARGE SCALE GENOMIC DNA]</scope>
    <source>
        <strain evidence="4">UCR-PA7</strain>
    </source>
</reference>
<dbReference type="InterPro" id="IPR017853">
    <property type="entry name" value="GH"/>
</dbReference>
<dbReference type="Gene3D" id="3.20.20.80">
    <property type="entry name" value="Glycosidases"/>
    <property type="match status" value="1"/>
</dbReference>
<gene>
    <name evidence="3" type="ORF">UCRPA7_2626</name>
</gene>
<evidence type="ECO:0000313" key="3">
    <source>
        <dbReference type="EMBL" id="EOO01873.1"/>
    </source>
</evidence>
<evidence type="ECO:0000256" key="1">
    <source>
        <dbReference type="ARBA" id="ARBA00008061"/>
    </source>
</evidence>
<dbReference type="Pfam" id="PF00128">
    <property type="entry name" value="Alpha-amylase"/>
    <property type="match status" value="1"/>
</dbReference>
<dbReference type="GO" id="GO:0004574">
    <property type="term" value="F:oligo-1,6-glucosidase activity"/>
    <property type="evidence" value="ECO:0007669"/>
    <property type="project" value="TreeGrafter"/>
</dbReference>
<dbReference type="GeneID" id="19322894"/>
<dbReference type="GO" id="GO:0033934">
    <property type="term" value="F:glucan 1,4-alpha-maltotriohydrolase activity"/>
    <property type="evidence" value="ECO:0007669"/>
    <property type="project" value="TreeGrafter"/>
</dbReference>
<sequence length="388" mass="43497">MHFWLRKGIDGFRIDVVNMYDKAPGLPDAPITNKNSPYQMDVSLFCNGPRMGHYLTEMQSVLSQYGVTMTVGELPATWDRAGLLRYVSAAAKQLNMVFQFDVVGVGRPGLDDDLDIAPGDNWAVPDLAKAVANTQNLLRDSDGWTTVFLENHDQARSVSRWGSDATEESRVRSAKLLATLCATLSGTLFIYQGQEIGMVNAPPSWTIEEYKDVATINNYNEKKQESGGDPKVLAYTMASLQRLARDHSRIPFSWNASPNAGFTIDGAKPWMRVHDNHRLVKAKQQIADKDSVLSFWKRVLFLRKKYADVLVHGIYEPVLDQHADVYMYIKKGTKRSTIVALNFSNKEQTMTLPAAVSTSDLTLVISSYGDYVIDKLRSFEAVVWLTNK</sequence>
<dbReference type="InterPro" id="IPR013780">
    <property type="entry name" value="Glyco_hydro_b"/>
</dbReference>
<accession>R8BR80</accession>
<dbReference type="AlphaFoldDB" id="R8BR80"/>
<dbReference type="GO" id="GO:0004575">
    <property type="term" value="F:sucrose alpha-glucosidase activity"/>
    <property type="evidence" value="ECO:0007669"/>
    <property type="project" value="TreeGrafter"/>
</dbReference>
<dbReference type="GO" id="GO:0000025">
    <property type="term" value="P:maltose catabolic process"/>
    <property type="evidence" value="ECO:0007669"/>
    <property type="project" value="TreeGrafter"/>
</dbReference>
<dbReference type="OrthoDB" id="1740265at2759"/>
<dbReference type="eggNOG" id="KOG0471">
    <property type="taxonomic scope" value="Eukaryota"/>
</dbReference>
<dbReference type="Proteomes" id="UP000014074">
    <property type="component" value="Unassembled WGS sequence"/>
</dbReference>